<evidence type="ECO:0000313" key="6">
    <source>
        <dbReference type="Proteomes" id="UP001174909"/>
    </source>
</evidence>
<evidence type="ECO:0000313" key="5">
    <source>
        <dbReference type="EMBL" id="CAI8014570.1"/>
    </source>
</evidence>
<gene>
    <name evidence="5" type="ORF">GBAR_LOCUS9087</name>
</gene>
<dbReference type="PANTHER" id="PTHR14845:SF0">
    <property type="entry name" value="DUF4515 DOMAIN-CONTAINING PROTEIN"/>
    <property type="match status" value="1"/>
</dbReference>
<keyword evidence="6" id="KW-1185">Reference proteome</keyword>
<name>A0AA35RN30_GEOBA</name>
<sequence length="242" mass="28720">MWVVWNVSLQQDYQTYVSRKAKKREDLVTSLTEYHQQELQKIQAEREALIKKFEEKKTNLSMVLLEKEQELSRVEGELEKLQPFKEQQVRQEQEISSLERELEEARFCHENYVRQLKTQFLQERRAYDAQMATRVRVMTQRASQQASKCLEEHTVKIRSENKQLRAELKQLIETTNDLQLQKKRLSRQYNTLLREHQLNQDLQRLSVYGTTRSTGWGRGNEGGRNGRTLPEISSPHTSSVLQ</sequence>
<feature type="domain" description="DUF4515" evidence="4">
    <location>
        <begin position="16"/>
        <end position="200"/>
    </location>
</feature>
<evidence type="ECO:0000259" key="4">
    <source>
        <dbReference type="Pfam" id="PF14988"/>
    </source>
</evidence>
<accession>A0AA35RN30</accession>
<dbReference type="PANTHER" id="PTHR14845">
    <property type="entry name" value="COILED-COIL DOMAIN-CONTAINING 166"/>
    <property type="match status" value="1"/>
</dbReference>
<feature type="coiled-coil region" evidence="2">
    <location>
        <begin position="39"/>
        <end position="70"/>
    </location>
</feature>
<protein>
    <submittedName>
        <fullName evidence="5">Coiled-coil domain-containing protein 166</fullName>
    </submittedName>
</protein>
<organism evidence="5 6">
    <name type="scientific">Geodia barretti</name>
    <name type="common">Barrett's horny sponge</name>
    <dbReference type="NCBI Taxonomy" id="519541"/>
    <lineage>
        <taxon>Eukaryota</taxon>
        <taxon>Metazoa</taxon>
        <taxon>Porifera</taxon>
        <taxon>Demospongiae</taxon>
        <taxon>Heteroscleromorpha</taxon>
        <taxon>Tetractinellida</taxon>
        <taxon>Astrophorina</taxon>
        <taxon>Geodiidae</taxon>
        <taxon>Geodia</taxon>
    </lineage>
</organism>
<comment type="caution">
    <text evidence="5">The sequence shown here is derived from an EMBL/GenBank/DDBJ whole genome shotgun (WGS) entry which is preliminary data.</text>
</comment>
<keyword evidence="1 2" id="KW-0175">Coiled coil</keyword>
<dbReference type="EMBL" id="CASHTH010001373">
    <property type="protein sequence ID" value="CAI8014570.1"/>
    <property type="molecule type" value="Genomic_DNA"/>
</dbReference>
<dbReference type="Proteomes" id="UP001174909">
    <property type="component" value="Unassembled WGS sequence"/>
</dbReference>
<proteinExistence type="predicted"/>
<evidence type="ECO:0000256" key="3">
    <source>
        <dbReference type="SAM" id="MobiDB-lite"/>
    </source>
</evidence>
<feature type="region of interest" description="Disordered" evidence="3">
    <location>
        <begin position="210"/>
        <end position="242"/>
    </location>
</feature>
<feature type="coiled-coil region" evidence="2">
    <location>
        <begin position="154"/>
        <end position="195"/>
    </location>
</feature>
<feature type="compositionally biased region" description="Gly residues" evidence="3">
    <location>
        <begin position="216"/>
        <end position="225"/>
    </location>
</feature>
<dbReference type="InterPro" id="IPR032777">
    <property type="entry name" value="DUF4515"/>
</dbReference>
<reference evidence="5" key="1">
    <citation type="submission" date="2023-03" db="EMBL/GenBank/DDBJ databases">
        <authorList>
            <person name="Steffen K."/>
            <person name="Cardenas P."/>
        </authorList>
    </citation>
    <scope>NUCLEOTIDE SEQUENCE</scope>
</reference>
<evidence type="ECO:0000256" key="2">
    <source>
        <dbReference type="SAM" id="Coils"/>
    </source>
</evidence>
<dbReference type="AlphaFoldDB" id="A0AA35RN30"/>
<dbReference type="Pfam" id="PF14988">
    <property type="entry name" value="DUF4515"/>
    <property type="match status" value="1"/>
</dbReference>
<evidence type="ECO:0000256" key="1">
    <source>
        <dbReference type="ARBA" id="ARBA00023054"/>
    </source>
</evidence>